<keyword evidence="2 4" id="KW-0863">Zinc-finger</keyword>
<dbReference type="SMART" id="SM00575">
    <property type="entry name" value="ZnF_PMZ"/>
    <property type="match status" value="1"/>
</dbReference>
<dbReference type="InterPro" id="IPR018289">
    <property type="entry name" value="MULE_transposase_dom"/>
</dbReference>
<dbReference type="InterPro" id="IPR006564">
    <property type="entry name" value="Znf_PMZ"/>
</dbReference>
<dbReference type="PANTHER" id="PTHR31973">
    <property type="entry name" value="POLYPROTEIN, PUTATIVE-RELATED"/>
    <property type="match status" value="1"/>
</dbReference>
<feature type="compositionally biased region" description="Basic and acidic residues" evidence="5">
    <location>
        <begin position="559"/>
        <end position="576"/>
    </location>
</feature>
<keyword evidence="3" id="KW-0862">Zinc</keyword>
<evidence type="ECO:0000313" key="7">
    <source>
        <dbReference type="EMBL" id="KAJ9535729.1"/>
    </source>
</evidence>
<dbReference type="GO" id="GO:0008270">
    <property type="term" value="F:zinc ion binding"/>
    <property type="evidence" value="ECO:0007669"/>
    <property type="project" value="UniProtKB-KW"/>
</dbReference>
<reference evidence="7" key="1">
    <citation type="submission" date="2023-03" db="EMBL/GenBank/DDBJ databases">
        <title>Chromosome-scale reference genome and RAD-based genetic map of yellow starthistle (Centaurea solstitialis) reveal putative structural variation and QTLs associated with invader traits.</title>
        <authorList>
            <person name="Reatini B."/>
            <person name="Cang F.A."/>
            <person name="Jiang Q."/>
            <person name="Mckibben M.T.W."/>
            <person name="Barker M.S."/>
            <person name="Rieseberg L.H."/>
            <person name="Dlugosch K.M."/>
        </authorList>
    </citation>
    <scope>NUCLEOTIDE SEQUENCE</scope>
    <source>
        <strain evidence="7">CAN-66</strain>
        <tissue evidence="7">Leaf</tissue>
    </source>
</reference>
<feature type="compositionally biased region" description="Basic residues" evidence="5">
    <location>
        <begin position="549"/>
        <end position="558"/>
    </location>
</feature>
<feature type="region of interest" description="Disordered" evidence="5">
    <location>
        <begin position="549"/>
        <end position="577"/>
    </location>
</feature>
<dbReference type="InterPro" id="IPR007527">
    <property type="entry name" value="Znf_SWIM"/>
</dbReference>
<dbReference type="Pfam" id="PF10551">
    <property type="entry name" value="MULE"/>
    <property type="match status" value="1"/>
</dbReference>
<dbReference type="PANTHER" id="PTHR31973:SF185">
    <property type="entry name" value="TRANSPOSASE, MUDR, PLANT, MULE TRANSPOSASE DOMAIN-CONTAINING PROTEIN"/>
    <property type="match status" value="1"/>
</dbReference>
<feature type="domain" description="SWIM-type" evidence="6">
    <location>
        <begin position="461"/>
        <end position="493"/>
    </location>
</feature>
<dbReference type="PROSITE" id="PS50966">
    <property type="entry name" value="ZF_SWIM"/>
    <property type="match status" value="1"/>
</dbReference>
<evidence type="ECO:0000313" key="8">
    <source>
        <dbReference type="Proteomes" id="UP001172457"/>
    </source>
</evidence>
<organism evidence="7 8">
    <name type="scientific">Centaurea solstitialis</name>
    <name type="common">yellow star-thistle</name>
    <dbReference type="NCBI Taxonomy" id="347529"/>
    <lineage>
        <taxon>Eukaryota</taxon>
        <taxon>Viridiplantae</taxon>
        <taxon>Streptophyta</taxon>
        <taxon>Embryophyta</taxon>
        <taxon>Tracheophyta</taxon>
        <taxon>Spermatophyta</taxon>
        <taxon>Magnoliopsida</taxon>
        <taxon>eudicotyledons</taxon>
        <taxon>Gunneridae</taxon>
        <taxon>Pentapetalae</taxon>
        <taxon>asterids</taxon>
        <taxon>campanulids</taxon>
        <taxon>Asterales</taxon>
        <taxon>Asteraceae</taxon>
        <taxon>Carduoideae</taxon>
        <taxon>Cardueae</taxon>
        <taxon>Centaureinae</taxon>
        <taxon>Centaurea</taxon>
    </lineage>
</organism>
<dbReference type="Proteomes" id="UP001172457">
    <property type="component" value="Unassembled WGS sequence"/>
</dbReference>
<proteinExistence type="predicted"/>
<evidence type="ECO:0000256" key="5">
    <source>
        <dbReference type="SAM" id="MobiDB-lite"/>
    </source>
</evidence>
<gene>
    <name evidence="7" type="ORF">OSB04_un001121</name>
</gene>
<evidence type="ECO:0000256" key="2">
    <source>
        <dbReference type="ARBA" id="ARBA00022771"/>
    </source>
</evidence>
<dbReference type="AlphaFoldDB" id="A0AA38W2X2"/>
<sequence>MIIAVGQKFLEEHFEFKTKRSDRKRYEIVCAHDQCEWVMNAQFVGNGSMFMVRHLYDVHTCSRTQLNSTHRQANKKILGNILKSKFVNARRALTPNDIMDDIQETYGYTISYTTAWRARWKALMLIRGSHSESFTRLPTYLYNLERRNEGFGGRGTEKYEKKRENVKNAQSQHRSYLAIAKSSTWRRQVRLKRRPEFDLSVWRRQTSSLAIARWPLDRLKLVTLFIYDNYRIKTFLNNLRHVLIIDAAHLKGAYLGTMFLVVAMDGNNNIVPVAFRVGRSETADEWTWFLNRLKECIGEPRDLVFMSDRAASINATISAIFPIAYHALCCRHLVMNVRSRAPLIKTYKTPYWKACKAYTTLVFDRMMNILRVTVPAGAQLMEEVGVERWSRVHFPAQRFNIMTSKSAESINAMSRFSRELNHPLTEWAQLKIQKRIGKSAHWKVRGIGYGKWEVHDDERGAEVDIGTRNCSCRKWQVSGLPCGHAIAVAKKLRKKDVYNLITVPYYMTELYRATYQGVIYPVGPADTWESPEVPLPTVLPPLLIKRPVGRPKVHNRRTSRGESRSRKRCPRCEEYGHTSTQCPLIPYSARGSSQLEPIGTIDLNSLDQNVQFS</sequence>
<comment type="caution">
    <text evidence="7">The sequence shown here is derived from an EMBL/GenBank/DDBJ whole genome shotgun (WGS) entry which is preliminary data.</text>
</comment>
<protein>
    <recommendedName>
        <fullName evidence="6">SWIM-type domain-containing protein</fullName>
    </recommendedName>
</protein>
<dbReference type="Pfam" id="PF04434">
    <property type="entry name" value="SWIM"/>
    <property type="match status" value="1"/>
</dbReference>
<dbReference type="EMBL" id="JARYMX010000141">
    <property type="protein sequence ID" value="KAJ9535729.1"/>
    <property type="molecule type" value="Genomic_DNA"/>
</dbReference>
<evidence type="ECO:0000256" key="3">
    <source>
        <dbReference type="ARBA" id="ARBA00022833"/>
    </source>
</evidence>
<evidence type="ECO:0000256" key="1">
    <source>
        <dbReference type="ARBA" id="ARBA00022723"/>
    </source>
</evidence>
<evidence type="ECO:0000256" key="4">
    <source>
        <dbReference type="PROSITE-ProRule" id="PRU00325"/>
    </source>
</evidence>
<name>A0AA38W2X2_9ASTR</name>
<keyword evidence="8" id="KW-1185">Reference proteome</keyword>
<accession>A0AA38W2X2</accession>
<keyword evidence="1" id="KW-0479">Metal-binding</keyword>
<evidence type="ECO:0000259" key="6">
    <source>
        <dbReference type="PROSITE" id="PS50966"/>
    </source>
</evidence>